<organism evidence="1 2">
    <name type="scientific">Pristionchus entomophagus</name>
    <dbReference type="NCBI Taxonomy" id="358040"/>
    <lineage>
        <taxon>Eukaryota</taxon>
        <taxon>Metazoa</taxon>
        <taxon>Ecdysozoa</taxon>
        <taxon>Nematoda</taxon>
        <taxon>Chromadorea</taxon>
        <taxon>Rhabditida</taxon>
        <taxon>Rhabditina</taxon>
        <taxon>Diplogasteromorpha</taxon>
        <taxon>Diplogasteroidea</taxon>
        <taxon>Neodiplogasteridae</taxon>
        <taxon>Pristionchus</taxon>
    </lineage>
</organism>
<gene>
    <name evidence="1" type="ORF">PENTCL1PPCAC_1426</name>
</gene>
<comment type="caution">
    <text evidence="1">The sequence shown here is derived from an EMBL/GenBank/DDBJ whole genome shotgun (WGS) entry which is preliminary data.</text>
</comment>
<proteinExistence type="predicted"/>
<keyword evidence="2" id="KW-1185">Reference proteome</keyword>
<dbReference type="Proteomes" id="UP001432027">
    <property type="component" value="Unassembled WGS sequence"/>
</dbReference>
<protein>
    <recommendedName>
        <fullName evidence="3">Secreted protein</fullName>
    </recommendedName>
</protein>
<sequence length="217" mass="23131">MKSIDNLVRPAAFATVLLLHRSERLTLKVGVGRVMGGVDGSLLSGDEALSSSLLVEFLGDHGLVLDLLLAVLQHALQIVGGVAGLVLGAVEHMFLIADAVLLGLVPARELGRVLELLQTTVLLNVSDRARIGWLAVGRQHVVRLHLRSVLVLSVLGELLVSLSSSSRHVLGAELEWASGQRLCVPGRQTAEQVGVPERDPVLAQIELRPRGADEAED</sequence>
<reference evidence="1" key="1">
    <citation type="submission" date="2023-10" db="EMBL/GenBank/DDBJ databases">
        <title>Genome assembly of Pristionchus species.</title>
        <authorList>
            <person name="Yoshida K."/>
            <person name="Sommer R.J."/>
        </authorList>
    </citation>
    <scope>NUCLEOTIDE SEQUENCE</scope>
    <source>
        <strain evidence="1">RS0144</strain>
    </source>
</reference>
<dbReference type="AlphaFoldDB" id="A0AAV5SHZ0"/>
<evidence type="ECO:0008006" key="3">
    <source>
        <dbReference type="Google" id="ProtNLM"/>
    </source>
</evidence>
<dbReference type="EMBL" id="BTSX01000001">
    <property type="protein sequence ID" value="GMS79251.1"/>
    <property type="molecule type" value="Genomic_DNA"/>
</dbReference>
<evidence type="ECO:0000313" key="2">
    <source>
        <dbReference type="Proteomes" id="UP001432027"/>
    </source>
</evidence>
<evidence type="ECO:0000313" key="1">
    <source>
        <dbReference type="EMBL" id="GMS79251.1"/>
    </source>
</evidence>
<name>A0AAV5SHZ0_9BILA</name>
<accession>A0AAV5SHZ0</accession>